<keyword evidence="2" id="KW-0812">Transmembrane</keyword>
<feature type="compositionally biased region" description="Acidic residues" evidence="1">
    <location>
        <begin position="31"/>
        <end position="42"/>
    </location>
</feature>
<feature type="compositionally biased region" description="Basic and acidic residues" evidence="1">
    <location>
        <begin position="7"/>
        <end position="20"/>
    </location>
</feature>
<keyword evidence="2" id="KW-0472">Membrane</keyword>
<dbReference type="AlphaFoldDB" id="A0A0H5QHZ1"/>
<sequence>MSAWSLGDKKSAIKGRERALSTESSVPDSTDLNDYENGDEEDPAHGPADYNMKVLAELSIGDQAEVVNPFEPAHVPLNHRSQSWVRRIATKPWAVVLATFTALSIVFYFAFPNTIVLSNPLWVLTFDFAIKVLAAILSAFLERAIIRILKMIITDWIRPPCLQRLRYSIFSKTRLPLRLL</sequence>
<accession>A0A0H5QHZ1</accession>
<reference evidence="3" key="1">
    <citation type="submission" date="2015-04" db="EMBL/GenBank/DDBJ databases">
        <title>The genome sequence of the plant pathogenic Rhizarian Plasmodiophora brassicae reveals insights in its biotrophic life cycle and the origin of chitin synthesis.</title>
        <authorList>
            <person name="Schwelm A."/>
            <person name="Fogelqvist J."/>
            <person name="Knaust A."/>
            <person name="Julke S."/>
            <person name="Lilja T."/>
            <person name="Dhandapani V."/>
            <person name="Bonilla-Rosso G."/>
            <person name="Karlsson M."/>
            <person name="Shevchenko A."/>
            <person name="Choi S.R."/>
            <person name="Kim H.G."/>
            <person name="Park J.Y."/>
            <person name="Lim Y.P."/>
            <person name="Ludwig-Muller J."/>
            <person name="Dixelius C."/>
        </authorList>
    </citation>
    <scope>NUCLEOTIDE SEQUENCE</scope>
    <source>
        <tissue evidence="3">Potato root galls</tissue>
    </source>
</reference>
<proteinExistence type="predicted"/>
<dbReference type="EMBL" id="HACM01000494">
    <property type="protein sequence ID" value="CRZ00936.1"/>
    <property type="molecule type" value="Transcribed_RNA"/>
</dbReference>
<evidence type="ECO:0000313" key="3">
    <source>
        <dbReference type="EMBL" id="CRZ00936.1"/>
    </source>
</evidence>
<evidence type="ECO:0000256" key="1">
    <source>
        <dbReference type="SAM" id="MobiDB-lite"/>
    </source>
</evidence>
<organism evidence="3">
    <name type="scientific">Spongospora subterranea</name>
    <dbReference type="NCBI Taxonomy" id="70186"/>
    <lineage>
        <taxon>Eukaryota</taxon>
        <taxon>Sar</taxon>
        <taxon>Rhizaria</taxon>
        <taxon>Endomyxa</taxon>
        <taxon>Phytomyxea</taxon>
        <taxon>Plasmodiophorida</taxon>
        <taxon>Plasmodiophoridae</taxon>
        <taxon>Spongospora</taxon>
    </lineage>
</organism>
<feature type="region of interest" description="Disordered" evidence="1">
    <location>
        <begin position="1"/>
        <end position="46"/>
    </location>
</feature>
<feature type="transmembrane region" description="Helical" evidence="2">
    <location>
        <begin position="123"/>
        <end position="141"/>
    </location>
</feature>
<name>A0A0H5QHZ1_9EUKA</name>
<feature type="compositionally biased region" description="Polar residues" evidence="1">
    <location>
        <begin position="21"/>
        <end position="30"/>
    </location>
</feature>
<feature type="transmembrane region" description="Helical" evidence="2">
    <location>
        <begin position="93"/>
        <end position="111"/>
    </location>
</feature>
<evidence type="ECO:0000256" key="2">
    <source>
        <dbReference type="SAM" id="Phobius"/>
    </source>
</evidence>
<keyword evidence="2" id="KW-1133">Transmembrane helix</keyword>
<protein>
    <submittedName>
        <fullName evidence="3">Uncharacterized protein</fullName>
    </submittedName>
</protein>